<comment type="similarity">
    <text evidence="5">Belongs to the class I-like SAM-binding methyltransferase superfamily. RsmB/NOP family.</text>
</comment>
<gene>
    <name evidence="7" type="ordered locus">Daes_3145</name>
</gene>
<accession>E6VR53</accession>
<comment type="caution">
    <text evidence="5">Lacks conserved residue(s) required for the propagation of feature annotation.</text>
</comment>
<evidence type="ECO:0000256" key="1">
    <source>
        <dbReference type="ARBA" id="ARBA00022603"/>
    </source>
</evidence>
<dbReference type="InterPro" id="IPR023267">
    <property type="entry name" value="RCMT"/>
</dbReference>
<evidence type="ECO:0000313" key="8">
    <source>
        <dbReference type="Proteomes" id="UP000002191"/>
    </source>
</evidence>
<evidence type="ECO:0000313" key="7">
    <source>
        <dbReference type="EMBL" id="ADU64137.1"/>
    </source>
</evidence>
<dbReference type="OrthoDB" id="9810297at2"/>
<name>E6VR53_PSEA9</name>
<keyword evidence="2 5" id="KW-0808">Transferase</keyword>
<dbReference type="InterPro" id="IPR006027">
    <property type="entry name" value="NusB_RsmB_TIM44"/>
</dbReference>
<dbReference type="Pfam" id="PF01189">
    <property type="entry name" value="Methyltr_RsmB-F"/>
    <property type="match status" value="1"/>
</dbReference>
<dbReference type="Proteomes" id="UP000002191">
    <property type="component" value="Chromosome"/>
</dbReference>
<feature type="binding site" evidence="5">
    <location>
        <position position="324"/>
    </location>
    <ligand>
        <name>S-adenosyl-L-methionine</name>
        <dbReference type="ChEBI" id="CHEBI:59789"/>
    </ligand>
</feature>
<dbReference type="GO" id="GO:0001510">
    <property type="term" value="P:RNA methylation"/>
    <property type="evidence" value="ECO:0007669"/>
    <property type="project" value="InterPro"/>
</dbReference>
<dbReference type="InterPro" id="IPR029063">
    <property type="entry name" value="SAM-dependent_MTases_sf"/>
</dbReference>
<dbReference type="Gene3D" id="1.10.940.10">
    <property type="entry name" value="NusB-like"/>
    <property type="match status" value="1"/>
</dbReference>
<dbReference type="STRING" id="643562.Daes_3145"/>
<keyword evidence="3 5" id="KW-0949">S-adenosyl-L-methionine</keyword>
<keyword evidence="1 5" id="KW-0489">Methyltransferase</keyword>
<dbReference type="AlphaFoldDB" id="E6VR53"/>
<reference evidence="7 8" key="2">
    <citation type="journal article" date="2014" name="Genome Announc.">
        <title>Complete Genome Sequence of the Subsurface, Mesophilic Sulfate-Reducing Bacterium Desulfovibrio aespoeensis Aspo-2.</title>
        <authorList>
            <person name="Pedersen K."/>
            <person name="Bengtsson A."/>
            <person name="Edlund J."/>
            <person name="Rabe L."/>
            <person name="Hazen T."/>
            <person name="Chakraborty R."/>
            <person name="Goodwin L."/>
            <person name="Shapiro N."/>
        </authorList>
    </citation>
    <scope>NUCLEOTIDE SEQUENCE [LARGE SCALE GENOMIC DNA]</scope>
    <source>
        <strain evidence="8">ATCC 700646 / DSM 10631 / Aspo-2</strain>
    </source>
</reference>
<dbReference type="PANTHER" id="PTHR22807">
    <property type="entry name" value="NOP2 YEAST -RELATED NOL1/NOP2/FMU SUN DOMAIN-CONTAINING"/>
    <property type="match status" value="1"/>
</dbReference>
<feature type="active site" description="Nucleophile" evidence="5">
    <location>
        <position position="377"/>
    </location>
</feature>
<evidence type="ECO:0000256" key="5">
    <source>
        <dbReference type="PROSITE-ProRule" id="PRU01023"/>
    </source>
</evidence>
<dbReference type="HOGENOM" id="CLU_005316_0_1_7"/>
<dbReference type="InterPro" id="IPR035926">
    <property type="entry name" value="NusB-like_sf"/>
</dbReference>
<dbReference type="RefSeq" id="WP_013516038.1">
    <property type="nucleotide sequence ID" value="NC_014844.1"/>
</dbReference>
<dbReference type="eggNOG" id="COG0781">
    <property type="taxonomic scope" value="Bacteria"/>
</dbReference>
<evidence type="ECO:0000256" key="2">
    <source>
        <dbReference type="ARBA" id="ARBA00022679"/>
    </source>
</evidence>
<dbReference type="Gene3D" id="3.40.50.150">
    <property type="entry name" value="Vaccinia Virus protein VP39"/>
    <property type="match status" value="1"/>
</dbReference>
<keyword evidence="4 5" id="KW-0694">RNA-binding</keyword>
<evidence type="ECO:0000256" key="3">
    <source>
        <dbReference type="ARBA" id="ARBA00022691"/>
    </source>
</evidence>
<dbReference type="PROSITE" id="PS51686">
    <property type="entry name" value="SAM_MT_RSMB_NOP"/>
    <property type="match status" value="1"/>
</dbReference>
<dbReference type="eggNOG" id="COG0144">
    <property type="taxonomic scope" value="Bacteria"/>
</dbReference>
<dbReference type="Pfam" id="PF01029">
    <property type="entry name" value="NusB"/>
    <property type="match status" value="1"/>
</dbReference>
<organism evidence="7 8">
    <name type="scientific">Pseudodesulfovibrio aespoeensis (strain ATCC 700646 / DSM 10631 / Aspo-2)</name>
    <name type="common">Desulfovibrio aespoeensis</name>
    <dbReference type="NCBI Taxonomy" id="643562"/>
    <lineage>
        <taxon>Bacteria</taxon>
        <taxon>Pseudomonadati</taxon>
        <taxon>Thermodesulfobacteriota</taxon>
        <taxon>Desulfovibrionia</taxon>
        <taxon>Desulfovibrionales</taxon>
        <taxon>Desulfovibrionaceae</taxon>
    </lineage>
</organism>
<dbReference type="SUPFAM" id="SSF48013">
    <property type="entry name" value="NusB-like"/>
    <property type="match status" value="1"/>
</dbReference>
<evidence type="ECO:0000259" key="6">
    <source>
        <dbReference type="PROSITE" id="PS51686"/>
    </source>
</evidence>
<dbReference type="EMBL" id="CP002431">
    <property type="protein sequence ID" value="ADU64137.1"/>
    <property type="molecule type" value="Genomic_DNA"/>
</dbReference>
<dbReference type="InterPro" id="IPR001678">
    <property type="entry name" value="MeTrfase_RsmB-F_NOP2_dom"/>
</dbReference>
<protein>
    <submittedName>
        <fullName evidence="7">NusB/RsmB/TIM44</fullName>
    </submittedName>
</protein>
<dbReference type="KEGG" id="das:Daes_3145"/>
<reference evidence="8" key="1">
    <citation type="submission" date="2010-12" db="EMBL/GenBank/DDBJ databases">
        <title>Complete sequence of Desulfovibrio aespoeensis Aspo-2.</title>
        <authorList>
            <consortium name="US DOE Joint Genome Institute"/>
            <person name="Lucas S."/>
            <person name="Copeland A."/>
            <person name="Lapidus A."/>
            <person name="Cheng J.-F."/>
            <person name="Goodwin L."/>
            <person name="Pitluck S."/>
            <person name="Chertkov O."/>
            <person name="Misra M."/>
            <person name="Detter J.C."/>
            <person name="Han C."/>
            <person name="Tapia R."/>
            <person name="Land M."/>
            <person name="Hauser L."/>
            <person name="Kyrpides N."/>
            <person name="Ivanova N."/>
            <person name="Ovchinnikova G."/>
            <person name="Pedersen K."/>
            <person name="Jagevall S."/>
            <person name="Hazen T."/>
            <person name="Woyke T."/>
        </authorList>
    </citation>
    <scope>NUCLEOTIDE SEQUENCE [LARGE SCALE GENOMIC DNA]</scope>
    <source>
        <strain evidence="8">ATCC 700646 / DSM 10631 / Aspo-2</strain>
    </source>
</reference>
<dbReference type="InterPro" id="IPR049560">
    <property type="entry name" value="MeTrfase_RsmB-F_NOP2_cat"/>
</dbReference>
<feature type="domain" description="SAM-dependent MTase RsmB/NOP-type" evidence="6">
    <location>
        <begin position="321"/>
        <end position="425"/>
    </location>
</feature>
<dbReference type="SUPFAM" id="SSF53335">
    <property type="entry name" value="S-adenosyl-L-methionine-dependent methyltransferases"/>
    <property type="match status" value="1"/>
</dbReference>
<sequence length="425" mass="46752">MNQHTPKPLPPARRIALEALSHCLFSGHDIQATLDTALSAKPTDPRDTGLATEIAYGYLRHKGRVEYVLSRFLQDPGKLPPKMRLAMGVAAYEMIFLDKVPAYASVDWAVEFSKTKPGTRLSGLFNAVLRRVAELGETAHDPDFYRKDASGPEFLTRWYSCPQWLADMWRHAYGEADTLAYLKAQLNPPALGINLFGHPEADELYADLAALPEVLDIEGMSFALPPGTSFEDEPRPPLARQSFAARQVIERLSPAAWPEPVWDACAGRGGKTRILREKNIDTFASDIHRGRLAALSRELPEVTTFEADAATATPPRQPGTVLLDLPCSGLGVLSRRPDTKWKRTARDLDDLVRLQTEILDNAAIQARPGGTLAVVTCTLNPDENQGLVRTFLAAHPGAALQTEWTTPPDSPLNEFFYGALITLAP</sequence>
<evidence type="ECO:0000256" key="4">
    <source>
        <dbReference type="ARBA" id="ARBA00022884"/>
    </source>
</evidence>
<proteinExistence type="inferred from homology"/>
<keyword evidence="8" id="KW-1185">Reference proteome</keyword>
<dbReference type="GO" id="GO:0006355">
    <property type="term" value="P:regulation of DNA-templated transcription"/>
    <property type="evidence" value="ECO:0007669"/>
    <property type="project" value="InterPro"/>
</dbReference>
<dbReference type="PRINTS" id="PR02008">
    <property type="entry name" value="RCMTFAMILY"/>
</dbReference>
<dbReference type="GO" id="GO:0008173">
    <property type="term" value="F:RNA methyltransferase activity"/>
    <property type="evidence" value="ECO:0007669"/>
    <property type="project" value="InterPro"/>
</dbReference>
<dbReference type="GO" id="GO:0003723">
    <property type="term" value="F:RNA binding"/>
    <property type="evidence" value="ECO:0007669"/>
    <property type="project" value="UniProtKB-UniRule"/>
</dbReference>
<dbReference type="PANTHER" id="PTHR22807:SF53">
    <property type="entry name" value="RIBOSOMAL RNA SMALL SUBUNIT METHYLTRANSFERASE B-RELATED"/>
    <property type="match status" value="1"/>
</dbReference>